<dbReference type="InterPro" id="IPR004260">
    <property type="entry name" value="Pyr-dimer_DNA_glycosylase"/>
</dbReference>
<reference evidence="2 3" key="1">
    <citation type="submission" date="2024-09" db="EMBL/GenBank/DDBJ databases">
        <authorList>
            <person name="Sun Q."/>
            <person name="Mori K."/>
        </authorList>
    </citation>
    <scope>NUCLEOTIDE SEQUENCE [LARGE SCALE GENOMIC DNA]</scope>
    <source>
        <strain evidence="2 3">CCM 8654</strain>
    </source>
</reference>
<dbReference type="EMBL" id="JBHLXH010000001">
    <property type="protein sequence ID" value="MFC0221734.1"/>
    <property type="molecule type" value="Genomic_DNA"/>
</dbReference>
<feature type="region of interest" description="Disordered" evidence="1">
    <location>
        <begin position="177"/>
        <end position="206"/>
    </location>
</feature>
<protein>
    <submittedName>
        <fullName evidence="2">MSMEG_6728 family protein</fullName>
    </submittedName>
</protein>
<dbReference type="Proteomes" id="UP001589698">
    <property type="component" value="Unassembled WGS sequence"/>
</dbReference>
<dbReference type="NCBIfam" id="NF038085">
    <property type="entry name" value="MSMEG_6728_fam"/>
    <property type="match status" value="1"/>
</dbReference>
<sequence length="206" mass="23173">MQTFLPYADFAASVRALDQKRMGKQRVEVIQVVRALTVADYAWRHHPAALMWRGHEEALGRYGLACCQAWLDLGHGDTCAATIAADLATAGVTSIRSQDELAAAGALPPWLGDPDLHRSHQSALVRKDPDFYRPLFPDVPDDLPYVWPVRSPAVVEAERRKAENAARREQRAAERLLADAERARERRSRAARKAWDTRRRRQAEGS</sequence>
<dbReference type="RefSeq" id="WP_378517407.1">
    <property type="nucleotide sequence ID" value="NZ_CBCSDI010000011.1"/>
</dbReference>
<name>A0ABV6DYD1_9ACTN</name>
<evidence type="ECO:0000256" key="1">
    <source>
        <dbReference type="SAM" id="MobiDB-lite"/>
    </source>
</evidence>
<proteinExistence type="predicted"/>
<organism evidence="2 3">
    <name type="scientific">Nocardioides zeicaulis</name>
    <dbReference type="NCBI Taxonomy" id="1776857"/>
    <lineage>
        <taxon>Bacteria</taxon>
        <taxon>Bacillati</taxon>
        <taxon>Actinomycetota</taxon>
        <taxon>Actinomycetes</taxon>
        <taxon>Propionibacteriales</taxon>
        <taxon>Nocardioidaceae</taxon>
        <taxon>Nocardioides</taxon>
    </lineage>
</organism>
<evidence type="ECO:0000313" key="2">
    <source>
        <dbReference type="EMBL" id="MFC0221734.1"/>
    </source>
</evidence>
<evidence type="ECO:0000313" key="3">
    <source>
        <dbReference type="Proteomes" id="UP001589698"/>
    </source>
</evidence>
<accession>A0ABV6DYD1</accession>
<comment type="caution">
    <text evidence="2">The sequence shown here is derived from an EMBL/GenBank/DDBJ whole genome shotgun (WGS) entry which is preliminary data.</text>
</comment>
<keyword evidence="3" id="KW-1185">Reference proteome</keyword>
<gene>
    <name evidence="2" type="ORF">ACFFJG_04520</name>
</gene>
<dbReference type="Pfam" id="PF03013">
    <property type="entry name" value="Pyr_excise"/>
    <property type="match status" value="1"/>
</dbReference>